<dbReference type="GO" id="GO:0000286">
    <property type="term" value="F:alanine dehydrogenase activity"/>
    <property type="evidence" value="ECO:0007669"/>
    <property type="project" value="TreeGrafter"/>
</dbReference>
<dbReference type="Gene3D" id="3.40.50.720">
    <property type="entry name" value="NAD(P)-binding Rossmann-like Domain"/>
    <property type="match status" value="2"/>
</dbReference>
<dbReference type="AlphaFoldDB" id="A0A1G2K7M2"/>
<dbReference type="PANTHER" id="PTHR42795:SF1">
    <property type="entry name" value="ALANINE DEHYDROGENASE"/>
    <property type="match status" value="1"/>
</dbReference>
<sequence>MIVFVPKEKKQGEERVGATPEHAYEYVEAGAKVYVEASAGTAAGFLDRTYRQAGAAVVDPIRFTDAISFYHTLPVEKFIVLKVKEVLKEESDRLLSPRTPVVGFGHLASNEWLTKRTIERQATYLSLEDIVEQDGTRPVLRGMSVVAGEEAIRLAMRHKLSGEKPEVVIVGYGNVGKAAHRVARDEFCLPVTAIDSLTKLILMPNTPTEFRFVHSDGNPKGMLSGVISKMYLKHYPLQHSKPHPILLVLAPYSPENRAPVVVTTEMLKYFPKDSSIVDISIDQGGACEFSRATSHENPYVELEGVKYFGIPNIPGGVGERSAPIFSESVKPFMLESIRHGFVGALKECPALRNSVSIYEGTVTSKGLAKTFGLEYTPIDTLL</sequence>
<dbReference type="SMART" id="SM01003">
    <property type="entry name" value="AlaDh_PNT_N"/>
    <property type="match status" value="1"/>
</dbReference>
<protein>
    <submittedName>
        <fullName evidence="4">Uncharacterized protein</fullName>
    </submittedName>
</protein>
<dbReference type="Pfam" id="PF05222">
    <property type="entry name" value="AlaDh_PNT_N"/>
    <property type="match status" value="1"/>
</dbReference>
<dbReference type="Proteomes" id="UP000177152">
    <property type="component" value="Unassembled WGS sequence"/>
</dbReference>
<dbReference type="SMART" id="SM01002">
    <property type="entry name" value="AlaDh_PNT_C"/>
    <property type="match status" value="1"/>
</dbReference>
<dbReference type="SUPFAM" id="SSF51735">
    <property type="entry name" value="NAD(P)-binding Rossmann-fold domains"/>
    <property type="match status" value="1"/>
</dbReference>
<reference evidence="4 5" key="1">
    <citation type="journal article" date="2016" name="Nat. Commun.">
        <title>Thousands of microbial genomes shed light on interconnected biogeochemical processes in an aquifer system.</title>
        <authorList>
            <person name="Anantharaman K."/>
            <person name="Brown C.T."/>
            <person name="Hug L.A."/>
            <person name="Sharon I."/>
            <person name="Castelle C.J."/>
            <person name="Probst A.J."/>
            <person name="Thomas B.C."/>
            <person name="Singh A."/>
            <person name="Wilkins M.J."/>
            <person name="Karaoz U."/>
            <person name="Brodie E.L."/>
            <person name="Williams K.H."/>
            <person name="Hubbard S.S."/>
            <person name="Banfield J.F."/>
        </authorList>
    </citation>
    <scope>NUCLEOTIDE SEQUENCE [LARGE SCALE GENOMIC DNA]</scope>
</reference>
<dbReference type="InterPro" id="IPR036291">
    <property type="entry name" value="NAD(P)-bd_dom_sf"/>
</dbReference>
<feature type="domain" description="Alanine dehydrogenase/pyridine nucleotide transhydrogenase N-terminal" evidence="3">
    <location>
        <begin position="4"/>
        <end position="147"/>
    </location>
</feature>
<feature type="domain" description="Alanine dehydrogenase/pyridine nucleotide transhydrogenase NAD(H)-binding" evidence="2">
    <location>
        <begin position="151"/>
        <end position="309"/>
    </location>
</feature>
<dbReference type="PANTHER" id="PTHR42795">
    <property type="entry name" value="ALANINE DEHYDROGENASE"/>
    <property type="match status" value="1"/>
</dbReference>
<dbReference type="GO" id="GO:0005886">
    <property type="term" value="C:plasma membrane"/>
    <property type="evidence" value="ECO:0007669"/>
    <property type="project" value="TreeGrafter"/>
</dbReference>
<dbReference type="InterPro" id="IPR007886">
    <property type="entry name" value="AlaDH/PNT_N"/>
</dbReference>
<gene>
    <name evidence="4" type="ORF">A2633_04245</name>
</gene>
<organism evidence="4 5">
    <name type="scientific">Candidatus Sungbacteria bacterium RIFCSPHIGHO2_01_FULL_47_32</name>
    <dbReference type="NCBI Taxonomy" id="1802264"/>
    <lineage>
        <taxon>Bacteria</taxon>
        <taxon>Candidatus Sungiibacteriota</taxon>
    </lineage>
</organism>
<evidence type="ECO:0000256" key="1">
    <source>
        <dbReference type="ARBA" id="ARBA00023002"/>
    </source>
</evidence>
<keyword evidence="1" id="KW-0560">Oxidoreductase</keyword>
<dbReference type="SUPFAM" id="SSF52283">
    <property type="entry name" value="Formate/glycerate dehydrogenase catalytic domain-like"/>
    <property type="match status" value="1"/>
</dbReference>
<comment type="caution">
    <text evidence="4">The sequence shown here is derived from an EMBL/GenBank/DDBJ whole genome shotgun (WGS) entry which is preliminary data.</text>
</comment>
<proteinExistence type="predicted"/>
<accession>A0A1G2K7M2</accession>
<evidence type="ECO:0000313" key="4">
    <source>
        <dbReference type="EMBL" id="OGZ95365.1"/>
    </source>
</evidence>
<evidence type="ECO:0000259" key="2">
    <source>
        <dbReference type="SMART" id="SM01002"/>
    </source>
</evidence>
<evidence type="ECO:0000313" key="5">
    <source>
        <dbReference type="Proteomes" id="UP000177152"/>
    </source>
</evidence>
<dbReference type="GO" id="GO:0006524">
    <property type="term" value="P:alanine catabolic process"/>
    <property type="evidence" value="ECO:0007669"/>
    <property type="project" value="TreeGrafter"/>
</dbReference>
<dbReference type="EMBL" id="MHQC01000011">
    <property type="protein sequence ID" value="OGZ95365.1"/>
    <property type="molecule type" value="Genomic_DNA"/>
</dbReference>
<dbReference type="Pfam" id="PF01262">
    <property type="entry name" value="AlaDh_PNT_C"/>
    <property type="match status" value="1"/>
</dbReference>
<name>A0A1G2K7M2_9BACT</name>
<evidence type="ECO:0000259" key="3">
    <source>
        <dbReference type="SMART" id="SM01003"/>
    </source>
</evidence>
<dbReference type="InterPro" id="IPR007698">
    <property type="entry name" value="AlaDH/PNT_NAD(H)-bd"/>
</dbReference>